<evidence type="ECO:0000256" key="8">
    <source>
        <dbReference type="RuleBase" id="RU000477"/>
    </source>
</evidence>
<dbReference type="GO" id="GO:0015250">
    <property type="term" value="F:water channel activity"/>
    <property type="evidence" value="ECO:0007669"/>
    <property type="project" value="TreeGrafter"/>
</dbReference>
<evidence type="ECO:0000256" key="6">
    <source>
        <dbReference type="ARBA" id="ARBA00022989"/>
    </source>
</evidence>
<name>A0A7Z0B635_9BURK</name>
<protein>
    <submittedName>
        <fullName evidence="10">Aquaporin Z</fullName>
    </submittedName>
</protein>
<dbReference type="InterPro" id="IPR034294">
    <property type="entry name" value="Aquaporin_transptr"/>
</dbReference>
<feature type="transmembrane region" description="Helical" evidence="9">
    <location>
        <begin position="88"/>
        <end position="110"/>
    </location>
</feature>
<keyword evidence="3 8" id="KW-0813">Transport</keyword>
<comment type="caution">
    <text evidence="10">The sequence shown here is derived from an EMBL/GenBank/DDBJ whole genome shotgun (WGS) entry which is preliminary data.</text>
</comment>
<comment type="subcellular location">
    <subcellularLocation>
        <location evidence="1">Cell membrane</location>
        <topology evidence="1">Multi-pass membrane protein</topology>
    </subcellularLocation>
</comment>
<keyword evidence="5 8" id="KW-0812">Transmembrane</keyword>
<keyword evidence="4" id="KW-1003">Cell membrane</keyword>
<dbReference type="AlphaFoldDB" id="A0A7Z0B635"/>
<dbReference type="NCBIfam" id="NF003838">
    <property type="entry name" value="PRK05420.1"/>
    <property type="match status" value="1"/>
</dbReference>
<dbReference type="PROSITE" id="PS00221">
    <property type="entry name" value="MIP"/>
    <property type="match status" value="1"/>
</dbReference>
<evidence type="ECO:0000256" key="1">
    <source>
        <dbReference type="ARBA" id="ARBA00004651"/>
    </source>
</evidence>
<dbReference type="PRINTS" id="PR00783">
    <property type="entry name" value="MINTRINSICP"/>
</dbReference>
<feature type="transmembrane region" description="Helical" evidence="9">
    <location>
        <begin position="12"/>
        <end position="37"/>
    </location>
</feature>
<accession>A0A7Z0B635</accession>
<dbReference type="GO" id="GO:0005886">
    <property type="term" value="C:plasma membrane"/>
    <property type="evidence" value="ECO:0007669"/>
    <property type="project" value="UniProtKB-SubCell"/>
</dbReference>
<feature type="transmembrane region" description="Helical" evidence="9">
    <location>
        <begin position="171"/>
        <end position="192"/>
    </location>
</feature>
<organism evidence="10 11">
    <name type="scientific">Paraburkholderia bryophila</name>
    <dbReference type="NCBI Taxonomy" id="420952"/>
    <lineage>
        <taxon>Bacteria</taxon>
        <taxon>Pseudomonadati</taxon>
        <taxon>Pseudomonadota</taxon>
        <taxon>Betaproteobacteria</taxon>
        <taxon>Burkholderiales</taxon>
        <taxon>Burkholderiaceae</taxon>
        <taxon>Paraburkholderia</taxon>
    </lineage>
</organism>
<feature type="transmembrane region" description="Helical" evidence="9">
    <location>
        <begin position="49"/>
        <end position="67"/>
    </location>
</feature>
<feature type="transmembrane region" description="Helical" evidence="9">
    <location>
        <begin position="212"/>
        <end position="233"/>
    </location>
</feature>
<reference evidence="10 11" key="1">
    <citation type="submission" date="2020-07" db="EMBL/GenBank/DDBJ databases">
        <title>Exploring microbial biodiversity for novel pathways involved in the catabolism of aromatic compounds derived from lignin.</title>
        <authorList>
            <person name="Elkins J."/>
        </authorList>
    </citation>
    <scope>NUCLEOTIDE SEQUENCE [LARGE SCALE GENOMIC DNA]</scope>
    <source>
        <strain evidence="10 11">H2C3C</strain>
    </source>
</reference>
<dbReference type="Gene3D" id="1.20.1080.10">
    <property type="entry name" value="Glycerol uptake facilitator protein"/>
    <property type="match status" value="1"/>
</dbReference>
<feature type="transmembrane region" description="Helical" evidence="9">
    <location>
        <begin position="138"/>
        <end position="159"/>
    </location>
</feature>
<evidence type="ECO:0000256" key="9">
    <source>
        <dbReference type="SAM" id="Phobius"/>
    </source>
</evidence>
<evidence type="ECO:0000256" key="2">
    <source>
        <dbReference type="ARBA" id="ARBA00006175"/>
    </source>
</evidence>
<dbReference type="SUPFAM" id="SSF81338">
    <property type="entry name" value="Aquaporin-like"/>
    <property type="match status" value="1"/>
</dbReference>
<keyword evidence="6 9" id="KW-1133">Transmembrane helix</keyword>
<dbReference type="PANTHER" id="PTHR19139:SF199">
    <property type="entry name" value="MIP17260P"/>
    <property type="match status" value="1"/>
</dbReference>
<keyword evidence="11" id="KW-1185">Reference proteome</keyword>
<dbReference type="Pfam" id="PF00230">
    <property type="entry name" value="MIP"/>
    <property type="match status" value="1"/>
</dbReference>
<dbReference type="Proteomes" id="UP000540929">
    <property type="component" value="Unassembled WGS sequence"/>
</dbReference>
<dbReference type="PANTHER" id="PTHR19139">
    <property type="entry name" value="AQUAPORIN TRANSPORTER"/>
    <property type="match status" value="1"/>
</dbReference>
<proteinExistence type="inferred from homology"/>
<evidence type="ECO:0000313" key="11">
    <source>
        <dbReference type="Proteomes" id="UP000540929"/>
    </source>
</evidence>
<evidence type="ECO:0000256" key="4">
    <source>
        <dbReference type="ARBA" id="ARBA00022475"/>
    </source>
</evidence>
<evidence type="ECO:0000256" key="5">
    <source>
        <dbReference type="ARBA" id="ARBA00022692"/>
    </source>
</evidence>
<comment type="similarity">
    <text evidence="2 8">Belongs to the MIP/aquaporin (TC 1.A.8) family.</text>
</comment>
<dbReference type="InterPro" id="IPR023271">
    <property type="entry name" value="Aquaporin-like"/>
</dbReference>
<dbReference type="InterPro" id="IPR022357">
    <property type="entry name" value="MIP_CS"/>
</dbReference>
<sequence length="252" mass="25983">MGDGMVALGKRLFVEGVGTAWLVFIGCGSVALSTGAVQQGYGVLEVSSAFGLALATAGYLFGGISGAHFNPAVTVGFTAAQRFPIRDLVPYIAAQLLGATAAAALLVYVASGRPGFALGASEFAANGFGEHSPADYPLHSALVVEFVLSFAFVMSNLMVAARHHMASIAPLVVGACLMLVYLVSIPVTNGSVNPARSTAQALFVGDWALDQLWLFWAAPMSGGVVAGILFSFLHRKSDRPVDASAGRQSESA</sequence>
<gene>
    <name evidence="10" type="ORF">GGD40_002103</name>
</gene>
<evidence type="ECO:0000256" key="3">
    <source>
        <dbReference type="ARBA" id="ARBA00022448"/>
    </source>
</evidence>
<evidence type="ECO:0000256" key="7">
    <source>
        <dbReference type="ARBA" id="ARBA00023136"/>
    </source>
</evidence>
<dbReference type="InterPro" id="IPR000425">
    <property type="entry name" value="MIP"/>
</dbReference>
<dbReference type="EMBL" id="JACCAS010000001">
    <property type="protein sequence ID" value="NYH22624.1"/>
    <property type="molecule type" value="Genomic_DNA"/>
</dbReference>
<keyword evidence="7 9" id="KW-0472">Membrane</keyword>
<evidence type="ECO:0000313" key="10">
    <source>
        <dbReference type="EMBL" id="NYH22624.1"/>
    </source>
</evidence>